<dbReference type="Pfam" id="PF05751">
    <property type="entry name" value="FixH"/>
    <property type="match status" value="1"/>
</dbReference>
<name>A0A0B8T3P3_9SPHI</name>
<keyword evidence="1" id="KW-0812">Transmembrane</keyword>
<accession>A0A0B8T3P3</accession>
<evidence type="ECO:0000256" key="1">
    <source>
        <dbReference type="SAM" id="Phobius"/>
    </source>
</evidence>
<dbReference type="STRING" id="1229276.DI53_0447"/>
<keyword evidence="3" id="KW-1185">Reference proteome</keyword>
<comment type="caution">
    <text evidence="2">The sequence shown here is derived from an EMBL/GenBank/DDBJ whole genome shotgun (WGS) entry which is preliminary data.</text>
</comment>
<keyword evidence="1" id="KW-1133">Transmembrane helix</keyword>
<dbReference type="RefSeq" id="WP_052071972.1">
    <property type="nucleotide sequence ID" value="NZ_JJMU01000006.1"/>
</dbReference>
<dbReference type="EMBL" id="JJMU01000006">
    <property type="protein sequence ID" value="KGE15806.1"/>
    <property type="molecule type" value="Genomic_DNA"/>
</dbReference>
<protein>
    <submittedName>
        <fullName evidence="2">FixH family protein</fullName>
    </submittedName>
</protein>
<reference evidence="2 3" key="2">
    <citation type="journal article" date="2015" name="PLoS ONE">
        <title>Whole-Genome Optical Mapping and Finished Genome Sequence of Sphingobacterium deserti sp. nov., a New Species Isolated from the Western Desert of China.</title>
        <authorList>
            <person name="Teng C."/>
            <person name="Zhou Z."/>
            <person name="Molnar I."/>
            <person name="Li X."/>
            <person name="Tang R."/>
            <person name="Chen M."/>
            <person name="Wang L."/>
            <person name="Su S."/>
            <person name="Zhang W."/>
            <person name="Lin M."/>
        </authorList>
    </citation>
    <scope>NUCLEOTIDE SEQUENCE [LARGE SCALE GENOMIC DNA]</scope>
    <source>
        <strain evidence="3">ACCC05744</strain>
    </source>
</reference>
<dbReference type="eggNOG" id="COG3198">
    <property type="taxonomic scope" value="Bacteria"/>
</dbReference>
<proteinExistence type="predicted"/>
<organism evidence="2 3">
    <name type="scientific">Sphingobacterium deserti</name>
    <dbReference type="NCBI Taxonomy" id="1229276"/>
    <lineage>
        <taxon>Bacteria</taxon>
        <taxon>Pseudomonadati</taxon>
        <taxon>Bacteroidota</taxon>
        <taxon>Sphingobacteriia</taxon>
        <taxon>Sphingobacteriales</taxon>
        <taxon>Sphingobacteriaceae</taxon>
        <taxon>Sphingobacterium</taxon>
    </lineage>
</organism>
<gene>
    <name evidence="2" type="ORF">DI53_0447</name>
</gene>
<dbReference type="OrthoDB" id="1493774at2"/>
<sequence>MNWGTKIFIGLGVCMLCIVCTGIYMVVKNTDSLEEVDYYEKSLHYDEVYLGKQNLLRDDAGPAVRVIGDTLCIDFKEAHNQGYLKFKRPADDTMDTTLPFATTASGYRVAIASFQKGNWQMEISWESEGKTYISEHRLYF</sequence>
<dbReference type="InterPro" id="IPR008620">
    <property type="entry name" value="FixH"/>
</dbReference>
<dbReference type="PATRIC" id="fig|1229276.3.peg.465"/>
<dbReference type="AlphaFoldDB" id="A0A0B8T3P3"/>
<dbReference type="Proteomes" id="UP000031802">
    <property type="component" value="Unassembled WGS sequence"/>
</dbReference>
<evidence type="ECO:0000313" key="3">
    <source>
        <dbReference type="Proteomes" id="UP000031802"/>
    </source>
</evidence>
<evidence type="ECO:0000313" key="2">
    <source>
        <dbReference type="EMBL" id="KGE15806.1"/>
    </source>
</evidence>
<keyword evidence="1" id="KW-0472">Membrane</keyword>
<reference evidence="3" key="1">
    <citation type="submission" date="2014-04" db="EMBL/GenBank/DDBJ databases">
        <title>Whole-Genome optical mapping and complete genome sequence of Sphingobacterium deserti sp. nov., a new spaces isolated from desert in the west of China.</title>
        <authorList>
            <person name="Teng C."/>
            <person name="Zhou Z."/>
            <person name="Li X."/>
            <person name="Chen M."/>
            <person name="Lin M."/>
            <person name="Wang L."/>
            <person name="Su S."/>
            <person name="Zhang C."/>
            <person name="Zhang W."/>
        </authorList>
    </citation>
    <scope>NUCLEOTIDE SEQUENCE [LARGE SCALE GENOMIC DNA]</scope>
    <source>
        <strain evidence="3">ACCC05744</strain>
    </source>
</reference>
<feature type="transmembrane region" description="Helical" evidence="1">
    <location>
        <begin position="7"/>
        <end position="27"/>
    </location>
</feature>